<keyword evidence="7 10" id="KW-0256">Endoplasmic reticulum</keyword>
<comment type="caution">
    <text evidence="11">The sequence shown here is derived from an EMBL/GenBank/DDBJ whole genome shotgun (WGS) entry which is preliminary data.</text>
</comment>
<evidence type="ECO:0000256" key="5">
    <source>
        <dbReference type="ARBA" id="ARBA00022692"/>
    </source>
</evidence>
<evidence type="ECO:0000313" key="12">
    <source>
        <dbReference type="Proteomes" id="UP000785679"/>
    </source>
</evidence>
<evidence type="ECO:0000256" key="9">
    <source>
        <dbReference type="ARBA" id="ARBA00023136"/>
    </source>
</evidence>
<dbReference type="PANTHER" id="PTHR21049:SF0">
    <property type="entry name" value="DOLICHYL-DIPHOSPHOOLIGOSACCHARIDE--PROTEIN GLYCOSYLTRANSFERASE SUBUNIT 1"/>
    <property type="match status" value="1"/>
</dbReference>
<comment type="subunit">
    <text evidence="10">Component of the oligosaccharyltransferase (OST) complex.</text>
</comment>
<reference evidence="11" key="1">
    <citation type="submission" date="2019-06" db="EMBL/GenBank/DDBJ databases">
        <authorList>
            <person name="Zheng W."/>
        </authorList>
    </citation>
    <scope>NUCLEOTIDE SEQUENCE</scope>
    <source>
        <strain evidence="11">QDHG01</strain>
    </source>
</reference>
<evidence type="ECO:0000256" key="2">
    <source>
        <dbReference type="ARBA" id="ARBA00004115"/>
    </source>
</evidence>
<evidence type="ECO:0000256" key="8">
    <source>
        <dbReference type="ARBA" id="ARBA00022989"/>
    </source>
</evidence>
<sequence>MKYLLFGTLALLSVGLAVAQSDDDIFHGVSYNDDVTRKFNLDAAGVVEVLTDVRYRAKSQEEARAYYYIVPKVNEENLVSLTAVVATSMNEAQVKRVEASATPADIQKTLKAKNSTDEVAIFKISTKKDESSNGQVTFSIKELYKRRKNPFPSQIKIKEEQSVNFVDSKYYVSLYPTKTQKVTFSHNSPNLIFNTPDGGLVEKKKNLVRYGPYKNVEALSYSEVMLHYKANQPLPIFTEVKKTIEVSHWGNINVDEYYELFNEAAGIKGEFGRVDYQSWDPNRAQYAIKSLETTLPRYIRGLYYWDYIGNISTSNANRDDDHVTFRIEPRFPVFGQWKVDWSQGYNMPTRHHLFQNEAGRFIFNYTFDQDFSDILAENYTLNVILPEGATNLKVHLPFAVDSLDKSLYFSTLDFIGRPQLTIKKANVISSLHKESFQVSYEMSANGLLIEPIFVIAFFFLCFLSAIVYARVDLSFRDDKKVKTQ</sequence>
<evidence type="ECO:0000256" key="4">
    <source>
        <dbReference type="ARBA" id="ARBA00008905"/>
    </source>
</evidence>
<evidence type="ECO:0000256" key="10">
    <source>
        <dbReference type="RuleBase" id="RU361143"/>
    </source>
</evidence>
<dbReference type="GO" id="GO:0018279">
    <property type="term" value="P:protein N-linked glycosylation via asparagine"/>
    <property type="evidence" value="ECO:0007669"/>
    <property type="project" value="TreeGrafter"/>
</dbReference>
<keyword evidence="6 10" id="KW-0732">Signal</keyword>
<name>A0A8J8NSN5_HALGN</name>
<feature type="transmembrane region" description="Helical" evidence="10">
    <location>
        <begin position="452"/>
        <end position="471"/>
    </location>
</feature>
<dbReference type="Proteomes" id="UP000785679">
    <property type="component" value="Unassembled WGS sequence"/>
</dbReference>
<accession>A0A8J8NSN5</accession>
<dbReference type="AlphaFoldDB" id="A0A8J8NSN5"/>
<comment type="function">
    <text evidence="1 10">Subunit of the oligosaccharyl transferase (OST) complex that catalyzes the initial transfer of a defined glycan (Glc(3)Man(9)GlcNAc(2) in eukaryotes) from the lipid carrier dolichol-pyrophosphate to an asparagine residue within an Asn-X-Ser/Thr consensus motif in nascent polypeptide chains, the first step in protein N-glycosylation. N-glycosylation occurs cotranslationally and the complex associates with the Sec61 complex at the channel-forming translocon complex that mediates protein translocation across the endoplasmic reticulum (ER). All subunits are required for a maximal enzyme activity.</text>
</comment>
<evidence type="ECO:0000256" key="6">
    <source>
        <dbReference type="ARBA" id="ARBA00022729"/>
    </source>
</evidence>
<dbReference type="EMBL" id="RRYP01008722">
    <property type="protein sequence ID" value="TNV79584.1"/>
    <property type="molecule type" value="Genomic_DNA"/>
</dbReference>
<feature type="signal peptide" evidence="10">
    <location>
        <begin position="1"/>
        <end position="19"/>
    </location>
</feature>
<gene>
    <name evidence="11" type="ORF">FGO68_gene550</name>
</gene>
<dbReference type="InterPro" id="IPR007676">
    <property type="entry name" value="Ribophorin_I"/>
</dbReference>
<evidence type="ECO:0000256" key="1">
    <source>
        <dbReference type="ARBA" id="ARBA00002791"/>
    </source>
</evidence>
<evidence type="ECO:0000313" key="11">
    <source>
        <dbReference type="EMBL" id="TNV79584.1"/>
    </source>
</evidence>
<comment type="similarity">
    <text evidence="4 10">Belongs to the OST1 family.</text>
</comment>
<proteinExistence type="inferred from homology"/>
<keyword evidence="8 10" id="KW-1133">Transmembrane helix</keyword>
<dbReference type="Pfam" id="PF04597">
    <property type="entry name" value="Ribophorin_I"/>
    <property type="match status" value="1"/>
</dbReference>
<organism evidence="11 12">
    <name type="scientific">Halteria grandinella</name>
    <dbReference type="NCBI Taxonomy" id="5974"/>
    <lineage>
        <taxon>Eukaryota</taxon>
        <taxon>Sar</taxon>
        <taxon>Alveolata</taxon>
        <taxon>Ciliophora</taxon>
        <taxon>Intramacronucleata</taxon>
        <taxon>Spirotrichea</taxon>
        <taxon>Stichotrichia</taxon>
        <taxon>Sporadotrichida</taxon>
        <taxon>Halteriidae</taxon>
        <taxon>Halteria</taxon>
    </lineage>
</organism>
<keyword evidence="9 10" id="KW-0472">Membrane</keyword>
<feature type="chain" id="PRO_5035339294" description="Dolichyl-diphosphooligosaccharide--protein glycosyltransferase subunit 1" evidence="10">
    <location>
        <begin position="20"/>
        <end position="484"/>
    </location>
</feature>
<keyword evidence="5 10" id="KW-0812">Transmembrane</keyword>
<comment type="subcellular location">
    <subcellularLocation>
        <location evidence="2 10">Endoplasmic reticulum membrane</location>
        <topology evidence="2 10">Single-pass type I membrane protein</topology>
    </subcellularLocation>
</comment>
<dbReference type="GO" id="GO:0008250">
    <property type="term" value="C:oligosaccharyltransferase complex"/>
    <property type="evidence" value="ECO:0007669"/>
    <property type="project" value="UniProtKB-UniRule"/>
</dbReference>
<protein>
    <recommendedName>
        <fullName evidence="10">Dolichyl-diphosphooligosaccharide--protein glycosyltransferase subunit 1</fullName>
    </recommendedName>
</protein>
<keyword evidence="12" id="KW-1185">Reference proteome</keyword>
<evidence type="ECO:0000256" key="7">
    <source>
        <dbReference type="ARBA" id="ARBA00022824"/>
    </source>
</evidence>
<dbReference type="OrthoDB" id="310030at2759"/>
<comment type="pathway">
    <text evidence="3 10">Protein modification; protein glycosylation.</text>
</comment>
<dbReference type="PANTHER" id="PTHR21049">
    <property type="entry name" value="RIBOPHORIN I"/>
    <property type="match status" value="1"/>
</dbReference>
<dbReference type="UniPathway" id="UPA00378"/>
<evidence type="ECO:0000256" key="3">
    <source>
        <dbReference type="ARBA" id="ARBA00004922"/>
    </source>
</evidence>